<organism evidence="1">
    <name type="scientific">Anguilla anguilla</name>
    <name type="common">European freshwater eel</name>
    <name type="synonym">Muraena anguilla</name>
    <dbReference type="NCBI Taxonomy" id="7936"/>
    <lineage>
        <taxon>Eukaryota</taxon>
        <taxon>Metazoa</taxon>
        <taxon>Chordata</taxon>
        <taxon>Craniata</taxon>
        <taxon>Vertebrata</taxon>
        <taxon>Euteleostomi</taxon>
        <taxon>Actinopterygii</taxon>
        <taxon>Neopterygii</taxon>
        <taxon>Teleostei</taxon>
        <taxon>Anguilliformes</taxon>
        <taxon>Anguillidae</taxon>
        <taxon>Anguilla</taxon>
    </lineage>
</organism>
<protein>
    <submittedName>
        <fullName evidence="1">Uncharacterized protein</fullName>
    </submittedName>
</protein>
<proteinExistence type="predicted"/>
<reference evidence="1" key="1">
    <citation type="submission" date="2014-11" db="EMBL/GenBank/DDBJ databases">
        <authorList>
            <person name="Amaro Gonzalez C."/>
        </authorList>
    </citation>
    <scope>NUCLEOTIDE SEQUENCE</scope>
</reference>
<reference evidence="1" key="2">
    <citation type="journal article" date="2015" name="Fish Shellfish Immunol.">
        <title>Early steps in the European eel (Anguilla anguilla)-Vibrio vulnificus interaction in the gills: Role of the RtxA13 toxin.</title>
        <authorList>
            <person name="Callol A."/>
            <person name="Pajuelo D."/>
            <person name="Ebbesson L."/>
            <person name="Teles M."/>
            <person name="MacKenzie S."/>
            <person name="Amaro C."/>
        </authorList>
    </citation>
    <scope>NUCLEOTIDE SEQUENCE</scope>
</reference>
<accession>A0A0E9QXD2</accession>
<sequence>MAYCQSLLLTRCFFFLKESVFSCLESF</sequence>
<dbReference type="AlphaFoldDB" id="A0A0E9QXD2"/>
<dbReference type="EMBL" id="GBXM01087839">
    <property type="protein sequence ID" value="JAH20738.1"/>
    <property type="molecule type" value="Transcribed_RNA"/>
</dbReference>
<evidence type="ECO:0000313" key="1">
    <source>
        <dbReference type="EMBL" id="JAH20738.1"/>
    </source>
</evidence>
<name>A0A0E9QXD2_ANGAN</name>